<reference evidence="6" key="2">
    <citation type="journal article" date="2003" name="BMC Genomics">
        <title>Comparative genomic analysis reveals independent expansion of a lineage-specific gene family in vertebrates: the class II cytokine receptors and their ligands in mammals and fish.</title>
        <authorList>
            <person name="Lutfalla G."/>
            <person name="Roest Crollius H."/>
            <person name="Stange-Thomann N."/>
            <person name="Jaillon O."/>
            <person name="Mogensen K."/>
            <person name="Monneron D."/>
        </authorList>
    </citation>
    <scope>NUCLEOTIDE SEQUENCE</scope>
</reference>
<dbReference type="EMBL" id="AJ544892">
    <property type="protein sequence ID" value="CAD79447.1"/>
    <property type="molecule type" value="Genomic_DNA"/>
</dbReference>
<dbReference type="PANTHER" id="PTHR20859">
    <property type="entry name" value="INTERFERON/INTERLEUKIN RECEPTOR"/>
    <property type="match status" value="1"/>
</dbReference>
<keyword evidence="5" id="KW-0675">Receptor</keyword>
<reference evidence="5" key="3">
    <citation type="submission" date="2003-02" db="EMBL/GenBank/DDBJ databases">
        <authorList>
            <person name="Lutfalla G."/>
        </authorList>
    </citation>
    <scope>NUCLEOTIDE SEQUENCE</scope>
</reference>
<dbReference type="InterPro" id="IPR003961">
    <property type="entry name" value="FN3_dom"/>
</dbReference>
<keyword evidence="3" id="KW-0732">Signal</keyword>
<dbReference type="InterPro" id="IPR015373">
    <property type="entry name" value="Interferon/interleukin_rcp_dom"/>
</dbReference>
<proteinExistence type="evidence at transcript level"/>
<evidence type="ECO:0000313" key="6">
    <source>
        <dbReference type="EMBL" id="CAD79447.1"/>
    </source>
</evidence>
<feature type="signal peptide" evidence="3">
    <location>
        <begin position="1"/>
        <end position="19"/>
    </location>
</feature>
<dbReference type="CDD" id="cd00063">
    <property type="entry name" value="FN3"/>
    <property type="match status" value="1"/>
</dbReference>
<feature type="domain" description="Fibronectin type-III" evidence="4">
    <location>
        <begin position="126"/>
        <end position="231"/>
    </location>
</feature>
<dbReference type="EMBL" id="AJ544908">
    <property type="protein sequence ID" value="CAD67766.1"/>
    <property type="molecule type" value="mRNA"/>
</dbReference>
<keyword evidence="2" id="KW-1133">Transmembrane helix</keyword>
<dbReference type="InterPro" id="IPR036116">
    <property type="entry name" value="FN3_sf"/>
</dbReference>
<gene>
    <name evidence="5" type="primary">crfb5</name>
</gene>
<sequence length="333" mass="36950">MLVAAFAVLFLRLPRSDHAAAPPLAAPANVTMETMNTDYVLRWDWDQSWGQDVTFTTQYISHSKARNPHRQDQWEELCANLTHHSCDLSGAGLMYEGKYLVRVRAEADGSCSQWASLTFHPDKDARVGPPSRVSLSHADGAVDVHIEDPLSGANTSMRTLLPGLSYHILYWEGPGPPQSSQVQNLSSKATLVTLSGLKGRTCYCVAVQTLNRYHPKKSSFTSPICIQTPGALVWWLSVLCFLGSMLGCFLLGFFFYKTSKWLQTVFFPASQLPSHFKEYLCDFPGSDMPRLLTSDAEQRCDKVVVCPRWPPEEQDPPPEAVAASPPGLEADSR</sequence>
<keyword evidence="2" id="KW-0472">Membrane</keyword>
<keyword evidence="2" id="KW-0812">Transmembrane</keyword>
<dbReference type="PANTHER" id="PTHR20859:SF85">
    <property type="entry name" value="INTERFERON ALPHA_BETA RECEPTOR 1 ISOFORM X1"/>
    <property type="match status" value="1"/>
</dbReference>
<reference evidence="5" key="1">
    <citation type="journal article" date="2003" name="BMC Genomics">
        <title>Comparative genomic analysis reveals independent expansion of a lineage-specific gene family in vertebrates: The class II cytokine receptors and their ligands in mammals and fish.</title>
        <authorList>
            <person name="Lutfalla G."/>
            <person name="Roest Crollius H."/>
            <person name="Stange-Thomann N."/>
            <person name="Jaillon O."/>
            <person name="Mogensen K."/>
            <person name="Monneron D."/>
        </authorList>
    </citation>
    <scope>NUCLEOTIDE SEQUENCE</scope>
</reference>
<feature type="chain" id="PRO_5010975975" evidence="3">
    <location>
        <begin position="20"/>
        <end position="333"/>
    </location>
</feature>
<dbReference type="PROSITE" id="PS50853">
    <property type="entry name" value="FN3"/>
    <property type="match status" value="1"/>
</dbReference>
<dbReference type="AlphaFoldDB" id="Q7ZT30"/>
<accession>Q7ZT30</accession>
<dbReference type="Pfam" id="PF01108">
    <property type="entry name" value="Tissue_fac"/>
    <property type="match status" value="1"/>
</dbReference>
<evidence type="ECO:0000259" key="4">
    <source>
        <dbReference type="PROSITE" id="PS50853"/>
    </source>
</evidence>
<dbReference type="InterPro" id="IPR013783">
    <property type="entry name" value="Ig-like_fold"/>
</dbReference>
<feature type="transmembrane region" description="Helical" evidence="2">
    <location>
        <begin position="232"/>
        <end position="256"/>
    </location>
</feature>
<dbReference type="GO" id="GO:0005886">
    <property type="term" value="C:plasma membrane"/>
    <property type="evidence" value="ECO:0007669"/>
    <property type="project" value="TreeGrafter"/>
</dbReference>
<evidence type="ECO:0000256" key="1">
    <source>
        <dbReference type="SAM" id="MobiDB-lite"/>
    </source>
</evidence>
<dbReference type="InterPro" id="IPR050650">
    <property type="entry name" value="Type-II_Cytokine-TF_Rcpt"/>
</dbReference>
<feature type="region of interest" description="Disordered" evidence="1">
    <location>
        <begin position="308"/>
        <end position="333"/>
    </location>
</feature>
<dbReference type="Pfam" id="PF09294">
    <property type="entry name" value="Interfer-bind"/>
    <property type="match status" value="1"/>
</dbReference>
<organism evidence="5">
    <name type="scientific">Tetraodon nigroviridis</name>
    <name type="common">Spotted green pufferfish</name>
    <name type="synonym">Chelonodon nigroviridis</name>
    <dbReference type="NCBI Taxonomy" id="99883"/>
    <lineage>
        <taxon>Eukaryota</taxon>
        <taxon>Metazoa</taxon>
        <taxon>Chordata</taxon>
        <taxon>Craniata</taxon>
        <taxon>Vertebrata</taxon>
        <taxon>Euteleostomi</taxon>
        <taxon>Actinopterygii</taxon>
        <taxon>Neopterygii</taxon>
        <taxon>Teleostei</taxon>
        <taxon>Neoteleostei</taxon>
        <taxon>Acanthomorphata</taxon>
        <taxon>Eupercaria</taxon>
        <taxon>Tetraodontiformes</taxon>
        <taxon>Tetradontoidea</taxon>
        <taxon>Tetraodontidae</taxon>
        <taxon>Tetraodon</taxon>
    </lineage>
</organism>
<dbReference type="SUPFAM" id="SSF49265">
    <property type="entry name" value="Fibronectin type III"/>
    <property type="match status" value="2"/>
</dbReference>
<name>Q7ZT30_TETNG</name>
<dbReference type="GO" id="GO:0004904">
    <property type="term" value="F:interferon receptor activity"/>
    <property type="evidence" value="ECO:0007669"/>
    <property type="project" value="TreeGrafter"/>
</dbReference>
<evidence type="ECO:0000313" key="5">
    <source>
        <dbReference type="EMBL" id="CAD67766.1"/>
    </source>
</evidence>
<protein>
    <submittedName>
        <fullName evidence="5 6">Cytokine receptor CRFB5</fullName>
    </submittedName>
</protein>
<dbReference type="HOGENOM" id="CLU_057526_0_0_1"/>
<dbReference type="Gene3D" id="2.60.40.10">
    <property type="entry name" value="Immunoglobulins"/>
    <property type="match status" value="1"/>
</dbReference>
<evidence type="ECO:0000256" key="2">
    <source>
        <dbReference type="SAM" id="Phobius"/>
    </source>
</evidence>
<evidence type="ECO:0000256" key="3">
    <source>
        <dbReference type="SAM" id="SignalP"/>
    </source>
</evidence>